<evidence type="ECO:0000259" key="10">
    <source>
        <dbReference type="Pfam" id="PF00266"/>
    </source>
</evidence>
<comment type="cofactor">
    <cofactor evidence="1 7 9">
        <name>pyridoxal 5'-phosphate</name>
        <dbReference type="ChEBI" id="CHEBI:597326"/>
    </cofactor>
</comment>
<keyword evidence="12" id="KW-1185">Reference proteome</keyword>
<dbReference type="Pfam" id="PF00266">
    <property type="entry name" value="Aminotran_5"/>
    <property type="match status" value="1"/>
</dbReference>
<proteinExistence type="inferred from homology"/>
<dbReference type="PIRSF" id="PIRSF000524">
    <property type="entry name" value="SPT"/>
    <property type="match status" value="1"/>
</dbReference>
<gene>
    <name evidence="11" type="ORF">EDX97_02195</name>
</gene>
<protein>
    <submittedName>
        <fullName evidence="11">Alanine--glyoxylate aminotransferase family protein</fullName>
    </submittedName>
</protein>
<dbReference type="GO" id="GO:0004760">
    <property type="term" value="F:L-serine-pyruvate transaminase activity"/>
    <property type="evidence" value="ECO:0007669"/>
    <property type="project" value="TreeGrafter"/>
</dbReference>
<accession>A0A3N0I4C3</accession>
<comment type="caution">
    <text evidence="11">The sequence shown here is derived from an EMBL/GenBank/DDBJ whole genome shotgun (WGS) entry which is preliminary data.</text>
</comment>
<evidence type="ECO:0000256" key="8">
    <source>
        <dbReference type="RuleBase" id="RU004075"/>
    </source>
</evidence>
<dbReference type="GO" id="GO:0008453">
    <property type="term" value="F:alanine-glyoxylate transaminase activity"/>
    <property type="evidence" value="ECO:0007669"/>
    <property type="project" value="TreeGrafter"/>
</dbReference>
<dbReference type="OrthoDB" id="389074at2"/>
<comment type="similarity">
    <text evidence="2 8">Belongs to the class-V pyridoxal-phosphate-dependent aminotransferase family.</text>
</comment>
<evidence type="ECO:0000256" key="7">
    <source>
        <dbReference type="PIRSR" id="PIRSR000524-50"/>
    </source>
</evidence>
<evidence type="ECO:0000313" key="12">
    <source>
        <dbReference type="Proteomes" id="UP000276568"/>
    </source>
</evidence>
<feature type="binding site" evidence="6">
    <location>
        <position position="318"/>
    </location>
    <ligand>
        <name>substrate</name>
    </ligand>
</feature>
<dbReference type="InterPro" id="IPR015424">
    <property type="entry name" value="PyrdxlP-dep_Trfase"/>
</dbReference>
<evidence type="ECO:0000256" key="1">
    <source>
        <dbReference type="ARBA" id="ARBA00001933"/>
    </source>
</evidence>
<feature type="modified residue" description="N6-(pyridoxal phosphate)lysine" evidence="7">
    <location>
        <position position="177"/>
    </location>
</feature>
<feature type="domain" description="Aminotransferase class V" evidence="10">
    <location>
        <begin position="18"/>
        <end position="268"/>
    </location>
</feature>
<sequence length="342" mass="38285">MYENTLEISSKQIPYFRTQDFSNIMLKCQEQFLRFVNAPKPSYLAVMTASGTGAMETAVMNALNEKDKVLVIDGGGFGHRFSELCTHHHVLHDDIHLSFGEALTREHLIPYENKGYTALLVNADETSTGQLYDLQMLGDFCTEQNMLFIVDAVSAFLVDEIDMQKMHIDLVLTASQKALALAPGLSFIVVNERMKKIIDNNECACTYLDLKDAFKNMERGQTPYTPAVGIVLQLADRLNQIDQIGVDKVIDQAKANAQYFRMRCDEIGLKYGQYPLSNALTPLLFDNGKAYDYFLEAKDHYGLMLTPNGGALSGSVLRVGHMGNLTTKDYDAVIAFFKEVLE</sequence>
<dbReference type="InterPro" id="IPR015421">
    <property type="entry name" value="PyrdxlP-dep_Trfase_major"/>
</dbReference>
<dbReference type="PANTHER" id="PTHR21152">
    <property type="entry name" value="AMINOTRANSFERASE CLASS V"/>
    <property type="match status" value="1"/>
</dbReference>
<keyword evidence="3 11" id="KW-0032">Aminotransferase</keyword>
<dbReference type="PANTHER" id="PTHR21152:SF24">
    <property type="entry name" value="ALANINE--GLYOXYLATE AMINOTRANSFERASE 1"/>
    <property type="match status" value="1"/>
</dbReference>
<dbReference type="GO" id="GO:0019265">
    <property type="term" value="P:glycine biosynthetic process, by transamination of glyoxylate"/>
    <property type="evidence" value="ECO:0007669"/>
    <property type="project" value="TreeGrafter"/>
</dbReference>
<evidence type="ECO:0000256" key="9">
    <source>
        <dbReference type="RuleBase" id="RU004504"/>
    </source>
</evidence>
<evidence type="ECO:0000256" key="2">
    <source>
        <dbReference type="ARBA" id="ARBA00009236"/>
    </source>
</evidence>
<keyword evidence="4 11" id="KW-0808">Transferase</keyword>
<dbReference type="SUPFAM" id="SSF53383">
    <property type="entry name" value="PLP-dependent transferases"/>
    <property type="match status" value="1"/>
</dbReference>
<dbReference type="Proteomes" id="UP000276568">
    <property type="component" value="Unassembled WGS sequence"/>
</dbReference>
<dbReference type="AlphaFoldDB" id="A0A3N0I4C3"/>
<evidence type="ECO:0000256" key="6">
    <source>
        <dbReference type="PIRSR" id="PIRSR000524-1"/>
    </source>
</evidence>
<dbReference type="EMBL" id="RJQC01000001">
    <property type="protein sequence ID" value="RNM31855.1"/>
    <property type="molecule type" value="Genomic_DNA"/>
</dbReference>
<dbReference type="Gene3D" id="3.90.1150.10">
    <property type="entry name" value="Aspartate Aminotransferase, domain 1"/>
    <property type="match status" value="1"/>
</dbReference>
<evidence type="ECO:0000313" key="11">
    <source>
        <dbReference type="EMBL" id="RNM31855.1"/>
    </source>
</evidence>
<keyword evidence="5 7" id="KW-0663">Pyridoxal phosphate</keyword>
<dbReference type="InterPro" id="IPR024169">
    <property type="entry name" value="SP_NH2Trfase/AEP_transaminase"/>
</dbReference>
<evidence type="ECO:0000256" key="5">
    <source>
        <dbReference type="ARBA" id="ARBA00022898"/>
    </source>
</evidence>
<dbReference type="Gene3D" id="3.40.640.10">
    <property type="entry name" value="Type I PLP-dependent aspartate aminotransferase-like (Major domain)"/>
    <property type="match status" value="1"/>
</dbReference>
<dbReference type="PROSITE" id="PS00595">
    <property type="entry name" value="AA_TRANSFER_CLASS_5"/>
    <property type="match status" value="1"/>
</dbReference>
<evidence type="ECO:0000256" key="4">
    <source>
        <dbReference type="ARBA" id="ARBA00022679"/>
    </source>
</evidence>
<reference evidence="11 12" key="1">
    <citation type="submission" date="2018-11" db="EMBL/GenBank/DDBJ databases">
        <title>Clostridium sp. nov., a member of the family Erysipelotrichaceae isolated from pig faeces.</title>
        <authorList>
            <person name="Chang Y.-H."/>
        </authorList>
    </citation>
    <scope>NUCLEOTIDE SEQUENCE [LARGE SCALE GENOMIC DNA]</scope>
    <source>
        <strain evidence="11 12">YH-panp20</strain>
    </source>
</reference>
<organism evidence="11 12">
    <name type="scientific">Absicoccus porci</name>
    <dbReference type="NCBI Taxonomy" id="2486576"/>
    <lineage>
        <taxon>Bacteria</taxon>
        <taxon>Bacillati</taxon>
        <taxon>Bacillota</taxon>
        <taxon>Erysipelotrichia</taxon>
        <taxon>Erysipelotrichales</taxon>
        <taxon>Erysipelotrichaceae</taxon>
        <taxon>Absicoccus</taxon>
    </lineage>
</organism>
<dbReference type="InterPro" id="IPR015422">
    <property type="entry name" value="PyrdxlP-dep_Trfase_small"/>
</dbReference>
<dbReference type="InterPro" id="IPR000192">
    <property type="entry name" value="Aminotrans_V_dom"/>
</dbReference>
<name>A0A3N0I4C3_9FIRM</name>
<evidence type="ECO:0000256" key="3">
    <source>
        <dbReference type="ARBA" id="ARBA00022576"/>
    </source>
</evidence>
<dbReference type="InterPro" id="IPR020578">
    <property type="entry name" value="Aminotrans_V_PyrdxlP_BS"/>
</dbReference>